<reference evidence="1" key="2">
    <citation type="submission" date="2020-03" db="EMBL/GenBank/DDBJ databases">
        <title>Walnut 2.0.</title>
        <authorList>
            <person name="Marrano A."/>
            <person name="Britton M."/>
            <person name="Zimin A.V."/>
            <person name="Zaini P.A."/>
            <person name="Workman R."/>
            <person name="Puiu D."/>
            <person name="Bianco L."/>
            <person name="Allen B.J."/>
            <person name="Troggio M."/>
            <person name="Leslie C.A."/>
            <person name="Timp W."/>
            <person name="Dendekar A."/>
            <person name="Salzberg S.L."/>
            <person name="Neale D.B."/>
        </authorList>
    </citation>
    <scope>NUCLEOTIDE SEQUENCE</scope>
    <source>
        <tissue evidence="1">Leaves</tissue>
    </source>
</reference>
<evidence type="ECO:0000313" key="1">
    <source>
        <dbReference type="EMBL" id="KAF5442607.1"/>
    </source>
</evidence>
<reference evidence="1" key="1">
    <citation type="submission" date="2015-10" db="EMBL/GenBank/DDBJ databases">
        <authorList>
            <person name="Martinez-Garcia P.J."/>
            <person name="Crepeau M.W."/>
            <person name="Puiu D."/>
            <person name="Gonzalez-Ibeas D."/>
            <person name="Whalen J."/>
            <person name="Stevens K."/>
            <person name="Paul R."/>
            <person name="Butterfield T."/>
            <person name="Britton M."/>
            <person name="Reagan R."/>
            <person name="Chakraborty S."/>
            <person name="Walawage S.L."/>
            <person name="Vasquez-Gross H.A."/>
            <person name="Cardeno C."/>
            <person name="Famula R."/>
            <person name="Pratt K."/>
            <person name="Kuruganti S."/>
            <person name="Aradhya M.K."/>
            <person name="Leslie C.A."/>
            <person name="Dandekar A.M."/>
            <person name="Salzberg S.L."/>
            <person name="Wegrzyn J.L."/>
            <person name="Langley C.H."/>
            <person name="Neale D.B."/>
        </authorList>
    </citation>
    <scope>NUCLEOTIDE SEQUENCE</scope>
    <source>
        <tissue evidence="1">Leaves</tissue>
    </source>
</reference>
<dbReference type="Gramene" id="Jr16_04650_p1">
    <property type="protein sequence ID" value="cds.Jr16_04650_p1"/>
    <property type="gene ID" value="Jr16_04650"/>
</dbReference>
<gene>
    <name evidence="1" type="ORF">F2P56_035247</name>
</gene>
<comment type="caution">
    <text evidence="1">The sequence shown here is derived from an EMBL/GenBank/DDBJ whole genome shotgun (WGS) entry which is preliminary data.</text>
</comment>
<evidence type="ECO:0000313" key="2">
    <source>
        <dbReference type="Proteomes" id="UP000619265"/>
    </source>
</evidence>
<sequence length="200" mass="23579">MYLKDIETSFSRADSNIDADEEETLDGFRIFNQKCRPLGIASNVQLEDKLFRATSWYVLNICAEIGPYIEEHYEKCKVQNPNCIDRTHQTEFPTWFKQHIQEQRREHTLDVSANLYALACGPDLWVVTYAACIINGKRFHTKQRELCRRTQNSGVLVTGDEATNNVDFYDVINNIVELSYMEWHRVYLFEYDWFDVGDRK</sequence>
<dbReference type="Proteomes" id="UP000619265">
    <property type="component" value="Unassembled WGS sequence"/>
</dbReference>
<name>A0A833T989_JUGRE</name>
<dbReference type="EMBL" id="LIHL02000016">
    <property type="protein sequence ID" value="KAF5442607.1"/>
    <property type="molecule type" value="Genomic_DNA"/>
</dbReference>
<dbReference type="AlphaFoldDB" id="A0A833T989"/>
<proteinExistence type="predicted"/>
<dbReference type="PANTHER" id="PTHR48258:SF6">
    <property type="entry name" value="LEUCINE-RICH REPEAT DOMAIN, L DOMAIN-CONTAINING PROTEIN"/>
    <property type="match status" value="1"/>
</dbReference>
<accession>A0A833T989</accession>
<dbReference type="PANTHER" id="PTHR48258">
    <property type="entry name" value="DUF4218 DOMAIN-CONTAINING PROTEIN-RELATED"/>
    <property type="match status" value="1"/>
</dbReference>
<organism evidence="1 2">
    <name type="scientific">Juglans regia</name>
    <name type="common">English walnut</name>
    <dbReference type="NCBI Taxonomy" id="51240"/>
    <lineage>
        <taxon>Eukaryota</taxon>
        <taxon>Viridiplantae</taxon>
        <taxon>Streptophyta</taxon>
        <taxon>Embryophyta</taxon>
        <taxon>Tracheophyta</taxon>
        <taxon>Spermatophyta</taxon>
        <taxon>Magnoliopsida</taxon>
        <taxon>eudicotyledons</taxon>
        <taxon>Gunneridae</taxon>
        <taxon>Pentapetalae</taxon>
        <taxon>rosids</taxon>
        <taxon>fabids</taxon>
        <taxon>Fagales</taxon>
        <taxon>Juglandaceae</taxon>
        <taxon>Juglans</taxon>
    </lineage>
</organism>
<protein>
    <submittedName>
        <fullName evidence="1">Uncharacterized protein</fullName>
    </submittedName>
</protein>